<accession>A0AC61PIU3</accession>
<proteinExistence type="predicted"/>
<keyword evidence="2" id="KW-1185">Reference proteome</keyword>
<name>A0AC61PIU3_9FIRM</name>
<sequence length="295" mass="32952">MLIDWDIRYQTDDDILEKMQAAADLCLKCENVSAHCAISVCMCDDETIQEINRQYRGIDRSTDVLSFPSVRYPEGKTAGSCPALLRQEYDDEYGSVFLGDLFISVPHMAAQAREYGHSEMREAVYLLVHGICHLMGYDHIEDDDKKRMRAMEKKILSAASVTRDTDPEKDEQLLETAREAMKKSYSPYSSYPVGAALHSTDGRIFTGCNIENASFGLTNCAERTALFKAVSEGALSFDTIAIAATTKAWPCGACRQVLNEFAPDIRILVTWPGHVEEKKLTELLPEGFGPHSMDQ</sequence>
<evidence type="ECO:0000313" key="1">
    <source>
        <dbReference type="EMBL" id="SMC39856.1"/>
    </source>
</evidence>
<dbReference type="Proteomes" id="UP000192328">
    <property type="component" value="Unassembled WGS sequence"/>
</dbReference>
<protein>
    <submittedName>
        <fullName evidence="1">Cytidine deaminase</fullName>
    </submittedName>
</protein>
<organism evidence="1 2">
    <name type="scientific">Aristaeella lactis</name>
    <dbReference type="NCBI Taxonomy" id="3046383"/>
    <lineage>
        <taxon>Bacteria</taxon>
        <taxon>Bacillati</taxon>
        <taxon>Bacillota</taxon>
        <taxon>Clostridia</taxon>
        <taxon>Eubacteriales</taxon>
        <taxon>Aristaeellaceae</taxon>
        <taxon>Aristaeella</taxon>
    </lineage>
</organism>
<dbReference type="EMBL" id="FWXZ01000001">
    <property type="protein sequence ID" value="SMC39856.1"/>
    <property type="molecule type" value="Genomic_DNA"/>
</dbReference>
<reference evidence="1" key="1">
    <citation type="submission" date="2017-04" db="EMBL/GenBank/DDBJ databases">
        <authorList>
            <person name="Varghese N."/>
            <person name="Submissions S."/>
        </authorList>
    </citation>
    <scope>NUCLEOTIDE SEQUENCE</scope>
    <source>
        <strain evidence="1">WTE2008</strain>
    </source>
</reference>
<gene>
    <name evidence="1" type="ORF">SAMN06297397_0632</name>
</gene>
<comment type="caution">
    <text evidence="1">The sequence shown here is derived from an EMBL/GenBank/DDBJ whole genome shotgun (WGS) entry which is preliminary data.</text>
</comment>
<evidence type="ECO:0000313" key="2">
    <source>
        <dbReference type="Proteomes" id="UP000192328"/>
    </source>
</evidence>